<dbReference type="AlphaFoldDB" id="A0A248VSX2"/>
<keyword evidence="3" id="KW-1185">Reference proteome</keyword>
<dbReference type="Proteomes" id="UP000215158">
    <property type="component" value="Chromosome 2"/>
</dbReference>
<dbReference type="EMBL" id="CP022990">
    <property type="protein sequence ID" value="ASW02121.1"/>
    <property type="molecule type" value="Genomic_DNA"/>
</dbReference>
<proteinExistence type="predicted"/>
<evidence type="ECO:0000256" key="1">
    <source>
        <dbReference type="SAM" id="SignalP"/>
    </source>
</evidence>
<dbReference type="RefSeq" id="WP_095422003.1">
    <property type="nucleotide sequence ID" value="NZ_CP022990.1"/>
</dbReference>
<evidence type="ECO:0000313" key="2">
    <source>
        <dbReference type="EMBL" id="ASW02121.1"/>
    </source>
</evidence>
<organism evidence="2 3">
    <name type="scientific">Paraburkholderia aromaticivorans</name>
    <dbReference type="NCBI Taxonomy" id="2026199"/>
    <lineage>
        <taxon>Bacteria</taxon>
        <taxon>Pseudomonadati</taxon>
        <taxon>Pseudomonadota</taxon>
        <taxon>Betaproteobacteria</taxon>
        <taxon>Burkholderiales</taxon>
        <taxon>Burkholderiaceae</taxon>
        <taxon>Paraburkholderia</taxon>
    </lineage>
</organism>
<accession>A0A248VSX2</accession>
<gene>
    <name evidence="2" type="ORF">CJU94_28825</name>
</gene>
<reference evidence="2 3" key="1">
    <citation type="submission" date="2017-08" db="EMBL/GenBank/DDBJ databases">
        <title>Identification and genetic characteristics of simultaneous BTEX- and naphthalene-degrading Paraburkholderia sp. BN5 isolated from petroleum-contaminated soil.</title>
        <authorList>
            <person name="Lee Y."/>
            <person name="Jeon C.O."/>
        </authorList>
    </citation>
    <scope>NUCLEOTIDE SEQUENCE [LARGE SCALE GENOMIC DNA]</scope>
    <source>
        <strain evidence="2 3">BN5</strain>
    </source>
</reference>
<evidence type="ECO:0000313" key="3">
    <source>
        <dbReference type="Proteomes" id="UP000215158"/>
    </source>
</evidence>
<protein>
    <submittedName>
        <fullName evidence="2">Uncharacterized protein</fullName>
    </submittedName>
</protein>
<feature type="chain" id="PRO_5012286801" evidence="1">
    <location>
        <begin position="25"/>
        <end position="92"/>
    </location>
</feature>
<dbReference type="KEGG" id="parb:CJU94_28825"/>
<feature type="signal peptide" evidence="1">
    <location>
        <begin position="1"/>
        <end position="24"/>
    </location>
</feature>
<sequence length="92" mass="10317">MFPRAIVFAAFGLAAACASTAASARVDVGVFVNTPGPVYAAPPVYAYAPPPVVYAPQPAYGYGYRDDYYRERRWHHDHGRHRGWDRHHGRGW</sequence>
<name>A0A248VSX2_9BURK</name>
<keyword evidence="1" id="KW-0732">Signal</keyword>
<dbReference type="PROSITE" id="PS51257">
    <property type="entry name" value="PROKAR_LIPOPROTEIN"/>
    <property type="match status" value="1"/>
</dbReference>